<feature type="transmembrane region" description="Helical" evidence="4">
    <location>
        <begin position="100"/>
        <end position="122"/>
    </location>
</feature>
<reference evidence="6 7" key="1">
    <citation type="submission" date="2017-02" db="EMBL/GenBank/DDBJ databases">
        <authorList>
            <person name="Peterson S.W."/>
        </authorList>
    </citation>
    <scope>NUCLEOTIDE SEQUENCE [LARGE SCALE GENOMIC DNA]</scope>
    <source>
        <strain evidence="6 7">S285</strain>
    </source>
</reference>
<proteinExistence type="predicted"/>
<name>A0A1W6N0K3_9HYPH</name>
<dbReference type="PROSITE" id="PS50850">
    <property type="entry name" value="MFS"/>
    <property type="match status" value="1"/>
</dbReference>
<feature type="transmembrane region" description="Helical" evidence="4">
    <location>
        <begin position="328"/>
        <end position="347"/>
    </location>
</feature>
<dbReference type="PANTHER" id="PTHR23523">
    <property type="match status" value="1"/>
</dbReference>
<feature type="transmembrane region" description="Helical" evidence="4">
    <location>
        <begin position="161"/>
        <end position="183"/>
    </location>
</feature>
<dbReference type="GO" id="GO:0022857">
    <property type="term" value="F:transmembrane transporter activity"/>
    <property type="evidence" value="ECO:0007669"/>
    <property type="project" value="InterPro"/>
</dbReference>
<keyword evidence="3 4" id="KW-0472">Membrane</keyword>
<dbReference type="InterPro" id="IPR036259">
    <property type="entry name" value="MFS_trans_sf"/>
</dbReference>
<dbReference type="KEGG" id="mbry:B1812_03280"/>
<feature type="domain" description="Major facilitator superfamily (MFS) profile" evidence="5">
    <location>
        <begin position="8"/>
        <end position="383"/>
    </location>
</feature>
<feature type="transmembrane region" description="Helical" evidence="4">
    <location>
        <begin position="239"/>
        <end position="261"/>
    </location>
</feature>
<feature type="transmembrane region" description="Helical" evidence="4">
    <location>
        <begin position="204"/>
        <end position="227"/>
    </location>
</feature>
<feature type="transmembrane region" description="Helical" evidence="4">
    <location>
        <begin position="75"/>
        <end position="94"/>
    </location>
</feature>
<protein>
    <submittedName>
        <fullName evidence="6">MFS transporter</fullName>
    </submittedName>
</protein>
<dbReference type="RefSeq" id="WP_085773467.1">
    <property type="nucleotide sequence ID" value="NZ_AP027149.1"/>
</dbReference>
<dbReference type="EMBL" id="CP019948">
    <property type="protein sequence ID" value="ARN83329.1"/>
    <property type="molecule type" value="Genomic_DNA"/>
</dbReference>
<dbReference type="Pfam" id="PF07690">
    <property type="entry name" value="MFS_1"/>
    <property type="match status" value="1"/>
</dbReference>
<dbReference type="SUPFAM" id="SSF103473">
    <property type="entry name" value="MFS general substrate transporter"/>
    <property type="match status" value="1"/>
</dbReference>
<dbReference type="Gene3D" id="1.20.1250.20">
    <property type="entry name" value="MFS general substrate transporter like domains"/>
    <property type="match status" value="2"/>
</dbReference>
<keyword evidence="1 4" id="KW-0812">Transmembrane</keyword>
<feature type="transmembrane region" description="Helical" evidence="4">
    <location>
        <begin position="134"/>
        <end position="155"/>
    </location>
</feature>
<dbReference type="Proteomes" id="UP000193978">
    <property type="component" value="Chromosome"/>
</dbReference>
<evidence type="ECO:0000313" key="6">
    <source>
        <dbReference type="EMBL" id="ARN83329.1"/>
    </source>
</evidence>
<dbReference type="PANTHER" id="PTHR23523:SF1">
    <property type="entry name" value="CYANATE TRANSPORT PROTEIN CYNX"/>
    <property type="match status" value="1"/>
</dbReference>
<evidence type="ECO:0000259" key="5">
    <source>
        <dbReference type="PROSITE" id="PS50850"/>
    </source>
</evidence>
<evidence type="ECO:0000256" key="2">
    <source>
        <dbReference type="ARBA" id="ARBA00022989"/>
    </source>
</evidence>
<keyword evidence="7" id="KW-1185">Reference proteome</keyword>
<dbReference type="InterPro" id="IPR020846">
    <property type="entry name" value="MFS_dom"/>
</dbReference>
<dbReference type="AlphaFoldDB" id="A0A1W6N0K3"/>
<accession>A0A1W6N0K3</accession>
<keyword evidence="2 4" id="KW-1133">Transmembrane helix</keyword>
<gene>
    <name evidence="6" type="ORF">B1812_03280</name>
</gene>
<feature type="transmembrane region" description="Helical" evidence="4">
    <location>
        <begin position="45"/>
        <end position="63"/>
    </location>
</feature>
<dbReference type="OrthoDB" id="5758872at2"/>
<evidence type="ECO:0000313" key="7">
    <source>
        <dbReference type="Proteomes" id="UP000193978"/>
    </source>
</evidence>
<sequence>MSRPSCRLLVPAAILLVAINLRPALASIGPLLDAIQRDTGLTDAGAGLLTTLPVALMGVSLLGTSQLKTLLGERVGVAAGLALILLACLCRWARPGASPLIVTAMLGGVGIAMVQALIPVMIRNWAGAGTASVMGLYSTGIMGGALVSSAASPWIAQGWGWHAALGVWALPAVLGIAAWSAATSAAGSLERTARHGAVYQQSRAWLLLAFFGLGTGAYTLVLAWLPPFYTQLGWSAQEAGALLGAVTLAEVIAGIAVSLWIDRSPDRRPALSTAIGALLMGLLCLCLAPLPLAWPAALLAGLGIGALFPLSLIVAMDHCENAVDAGTIVGFVQGGGYLLAALLPLVAGVLRENLSNLTPAWQLMAALCLVLFFIAVRFRPSDRLSFHS</sequence>
<evidence type="ECO:0000256" key="4">
    <source>
        <dbReference type="SAM" id="Phobius"/>
    </source>
</evidence>
<feature type="transmembrane region" description="Helical" evidence="4">
    <location>
        <begin position="270"/>
        <end position="290"/>
    </location>
</feature>
<dbReference type="InterPro" id="IPR011701">
    <property type="entry name" value="MFS"/>
</dbReference>
<feature type="transmembrane region" description="Helical" evidence="4">
    <location>
        <begin position="359"/>
        <end position="378"/>
    </location>
</feature>
<feature type="transmembrane region" description="Helical" evidence="4">
    <location>
        <begin position="296"/>
        <end position="316"/>
    </location>
</feature>
<organism evidence="6 7">
    <name type="scientific">Methylocystis bryophila</name>
    <dbReference type="NCBI Taxonomy" id="655015"/>
    <lineage>
        <taxon>Bacteria</taxon>
        <taxon>Pseudomonadati</taxon>
        <taxon>Pseudomonadota</taxon>
        <taxon>Alphaproteobacteria</taxon>
        <taxon>Hyphomicrobiales</taxon>
        <taxon>Methylocystaceae</taxon>
        <taxon>Methylocystis</taxon>
    </lineage>
</organism>
<evidence type="ECO:0000256" key="3">
    <source>
        <dbReference type="ARBA" id="ARBA00023136"/>
    </source>
</evidence>
<dbReference type="InterPro" id="IPR052524">
    <property type="entry name" value="MFS_Cyanate_Porter"/>
</dbReference>
<evidence type="ECO:0000256" key="1">
    <source>
        <dbReference type="ARBA" id="ARBA00022692"/>
    </source>
</evidence>